<keyword evidence="1" id="KW-0732">Signal</keyword>
<gene>
    <name evidence="2" type="ORF">C7K08_06865</name>
</gene>
<evidence type="ECO:0008006" key="4">
    <source>
        <dbReference type="Google" id="ProtNLM"/>
    </source>
</evidence>
<feature type="chain" id="PRO_5015126115" description="DUF2808 domain-containing protein" evidence="1">
    <location>
        <begin position="26"/>
        <end position="169"/>
    </location>
</feature>
<evidence type="ECO:0000313" key="2">
    <source>
        <dbReference type="EMBL" id="PSI01665.1"/>
    </source>
</evidence>
<comment type="caution">
    <text evidence="2">The sequence shown here is derived from an EMBL/GenBank/DDBJ whole genome shotgun (WGS) entry which is preliminary data.</text>
</comment>
<dbReference type="InterPro" id="IPR021256">
    <property type="entry name" value="DUF2808"/>
</dbReference>
<dbReference type="AlphaFoldDB" id="A0A2P7EEJ1"/>
<dbReference type="EMBL" id="PXVC01000024">
    <property type="protein sequence ID" value="PSI01665.1"/>
    <property type="molecule type" value="Genomic_DNA"/>
</dbReference>
<reference evidence="3" key="1">
    <citation type="submission" date="2018-03" db="EMBL/GenBank/DDBJ databases">
        <title>Ecological and genomic features of two cosmopolitan and abundant freshwater picocyanobacteria.</title>
        <authorList>
            <person name="Cabello-Yeves P.J."/>
            <person name="Picazo A."/>
            <person name="Camacho A."/>
            <person name="Callieri C."/>
            <person name="Rosselli R."/>
            <person name="Roda-Garcia J."/>
            <person name="Coutinho F.H."/>
            <person name="Rodriguez-Valera F."/>
        </authorList>
    </citation>
    <scope>NUCLEOTIDE SEQUENCE [LARGE SCALE GENOMIC DNA]</scope>
    <source>
        <strain evidence="3">Tous</strain>
    </source>
</reference>
<protein>
    <recommendedName>
        <fullName evidence="4">DUF2808 domain-containing protein</fullName>
    </recommendedName>
</protein>
<organism evidence="2 3">
    <name type="scientific">Synechococcus lacustris str. Tous</name>
    <dbReference type="NCBI Taxonomy" id="1910958"/>
    <lineage>
        <taxon>Bacteria</taxon>
        <taxon>Bacillati</taxon>
        <taxon>Cyanobacteriota</taxon>
        <taxon>Cyanophyceae</taxon>
        <taxon>Synechococcales</taxon>
        <taxon>Synechococcaceae</taxon>
        <taxon>Synechococcus</taxon>
    </lineage>
</organism>
<feature type="non-terminal residue" evidence="2">
    <location>
        <position position="169"/>
    </location>
</feature>
<accession>A0A2P7EEJ1</accession>
<name>A0A2P7EEJ1_9SYNE</name>
<keyword evidence="3" id="KW-1185">Reference proteome</keyword>
<proteinExistence type="predicted"/>
<evidence type="ECO:0000313" key="3">
    <source>
        <dbReference type="Proteomes" id="UP000240206"/>
    </source>
</evidence>
<evidence type="ECO:0000256" key="1">
    <source>
        <dbReference type="SAM" id="SignalP"/>
    </source>
</evidence>
<dbReference type="Pfam" id="PF10989">
    <property type="entry name" value="DUF2808"/>
    <property type="match status" value="1"/>
</dbReference>
<dbReference type="STRING" id="1910958.BTM30_04955"/>
<dbReference type="Proteomes" id="UP000240206">
    <property type="component" value="Unassembled WGS sequence"/>
</dbReference>
<sequence>MLKSFRPLAYLAAAALVGATGLGLASRQTVKAQGSVGTPSILEFRWDGNKDFKKLYYYVSNTERTQWGEYFLVLRAKDRKAAILKLSITIPSYFNTNIDPKNVKLCYTSVGGYAKRTKCEETIPAEIQLTDNGKRIDIFPTTPVPPDKAIAVVFNVSNPVNGGMFQFNA</sequence>
<feature type="signal peptide" evidence="1">
    <location>
        <begin position="1"/>
        <end position="25"/>
    </location>
</feature>